<feature type="compositionally biased region" description="Basic and acidic residues" evidence="1">
    <location>
        <begin position="315"/>
        <end position="339"/>
    </location>
</feature>
<dbReference type="Proteomes" id="UP000289152">
    <property type="component" value="Unassembled WGS sequence"/>
</dbReference>
<feature type="region of interest" description="Disordered" evidence="1">
    <location>
        <begin position="267"/>
        <end position="339"/>
    </location>
</feature>
<dbReference type="AlphaFoldDB" id="A0A4Q1BRY9"/>
<reference evidence="2 3" key="1">
    <citation type="submission" date="2016-06" db="EMBL/GenBank/DDBJ databases">
        <title>Evolution of pathogenesis and genome organization in the Tremellales.</title>
        <authorList>
            <person name="Cuomo C."/>
            <person name="Litvintseva A."/>
            <person name="Heitman J."/>
            <person name="Chen Y."/>
            <person name="Sun S."/>
            <person name="Springer D."/>
            <person name="Dromer F."/>
            <person name="Young S."/>
            <person name="Zeng Q."/>
            <person name="Chapman S."/>
            <person name="Gujja S."/>
            <person name="Saif S."/>
            <person name="Birren B."/>
        </authorList>
    </citation>
    <scope>NUCLEOTIDE SEQUENCE [LARGE SCALE GENOMIC DNA]</scope>
    <source>
        <strain evidence="2 3">ATCC 28783</strain>
    </source>
</reference>
<feature type="compositionally biased region" description="Polar residues" evidence="1">
    <location>
        <begin position="11"/>
        <end position="21"/>
    </location>
</feature>
<feature type="region of interest" description="Disordered" evidence="1">
    <location>
        <begin position="1"/>
        <end position="42"/>
    </location>
</feature>
<dbReference type="InParanoid" id="A0A4Q1BRY9"/>
<dbReference type="VEuPathDB" id="FungiDB:TREMEDRAFT_59538"/>
<accession>A0A4Q1BRY9</accession>
<dbReference type="EMBL" id="SDIL01000015">
    <property type="protein sequence ID" value="RXK40746.1"/>
    <property type="molecule type" value="Genomic_DNA"/>
</dbReference>
<comment type="caution">
    <text evidence="2">The sequence shown here is derived from an EMBL/GenBank/DDBJ whole genome shotgun (WGS) entry which is preliminary data.</text>
</comment>
<gene>
    <name evidence="2" type="ORF">M231_01998</name>
</gene>
<keyword evidence="3" id="KW-1185">Reference proteome</keyword>
<evidence type="ECO:0000313" key="2">
    <source>
        <dbReference type="EMBL" id="RXK40746.1"/>
    </source>
</evidence>
<organism evidence="2 3">
    <name type="scientific">Tremella mesenterica</name>
    <name type="common">Jelly fungus</name>
    <dbReference type="NCBI Taxonomy" id="5217"/>
    <lineage>
        <taxon>Eukaryota</taxon>
        <taxon>Fungi</taxon>
        <taxon>Dikarya</taxon>
        <taxon>Basidiomycota</taxon>
        <taxon>Agaricomycotina</taxon>
        <taxon>Tremellomycetes</taxon>
        <taxon>Tremellales</taxon>
        <taxon>Tremellaceae</taxon>
        <taxon>Tremella</taxon>
    </lineage>
</organism>
<proteinExistence type="predicted"/>
<protein>
    <submittedName>
        <fullName evidence="2">Uncharacterized protein</fullName>
    </submittedName>
</protein>
<sequence length="339" mass="39675">MSEQYWGGSFRRTSQEYQNYNEPEDRYAYEQVTPPPPPETERDEFQKAIDYGFDTALPAFENFSNQNWVNRAKGDITVLTSSLHMIDPAGRPIPQQLSTREDFRLAGARVNSILIPYTFSTNPIDYLTELVDECSTQVRRLQSHLTELRRYGDVYSPPTSYSFVSSVRALTQIGNQITSVKQNLPTIQDRFVKLQQWKRYSTRSGGLDHDEVDEVWKEVQNSLLTVEKITQSFNMIDTEARNAKDGIDEFLRNCRQDKSERLREIQEYSQQSRTNEDYYDEGSSSARPRMRERERYVSETVVRVGSNDRPSTRRSHSDREERGHTSRNSRRSDCRERRS</sequence>
<evidence type="ECO:0000313" key="3">
    <source>
        <dbReference type="Proteomes" id="UP000289152"/>
    </source>
</evidence>
<name>A0A4Q1BRY9_TREME</name>
<evidence type="ECO:0000256" key="1">
    <source>
        <dbReference type="SAM" id="MobiDB-lite"/>
    </source>
</evidence>